<evidence type="ECO:0000313" key="1">
    <source>
        <dbReference type="EMBL" id="KAI8658012.1"/>
    </source>
</evidence>
<protein>
    <submittedName>
        <fullName evidence="1">Uncharacterized protein</fullName>
    </submittedName>
</protein>
<proteinExistence type="predicted"/>
<evidence type="ECO:0000313" key="2">
    <source>
        <dbReference type="Proteomes" id="UP001065298"/>
    </source>
</evidence>
<sequence>MSTIPNIDEDARRWQSLTIDQNLCTFCQTIDFEKAVNLFEHSSASRDPKTYDDDYQFMAHFGIRSVLIANLGDSFKGKPHGPCRMCKIMWENKQQLISRLGELNETLKMTGNDSLWALPFSAKLFGPHSIQTSTIPCKLGLEADFSVFMVVPEPYTPEDFSGRDKRAQMLSLNRDNNMPVLTVRDNRRDGSLLYMPKLLPPIFDPQLASGWLQKCRVHHEGSCRLPPNVNTEIILIDCTNCEIKTLDMSYPYIALSYVWGDVVPTPLINGVQVPPTTSAVILDAIQVTKALGFHYLWVDQYCINQTDLVVKMRQINQMDQVFGQAELTIVAACGDSAAYGLPGVSHRRAREQFQRPVKQGSYQVVELGPDALSDTASAEWSTRGWTFQEAWLSRRLLVFTDKQCYFECEAIACAESLEYGERIWELDDRPRNFRHLEFGPFSRFDESMSLLWPSAHVDEIRTLLHRFSMRQVRFDQDSLNAVVGVLNSSQRMHLETDYRGAGGSVLFTSAMGIPLLVGDHYGQSVLQQTLVTGMSWVHVASGRGRILQGAVPRRRTTYPSWTWAGWEGIVETLWVWMHTIDFDSAMENTHVTVLRNGSTARVSISEVNPTTQATTLCFDALQVPHDWLTFNTGLREWRLRGLSILLYETEPIVPTDLLTDLQSGHHSLSLVGYSSEEWKCLVWILRRTASAWTRAGMLYLTSGDPLGSDSNSIDHASRWKTFTDFMSNFIETTSKVSWEVE</sequence>
<dbReference type="Proteomes" id="UP001065298">
    <property type="component" value="Chromosome 9"/>
</dbReference>
<comment type="caution">
    <text evidence="1">The sequence shown here is derived from an EMBL/GenBank/DDBJ whole genome shotgun (WGS) entry which is preliminary data.</text>
</comment>
<name>A0ACC0QL30_9HYPO</name>
<keyword evidence="2" id="KW-1185">Reference proteome</keyword>
<accession>A0ACC0QL30</accession>
<gene>
    <name evidence="1" type="ORF">NCS57_01181700</name>
</gene>
<dbReference type="EMBL" id="CM046511">
    <property type="protein sequence ID" value="KAI8658012.1"/>
    <property type="molecule type" value="Genomic_DNA"/>
</dbReference>
<reference evidence="1" key="1">
    <citation type="submission" date="2022-06" db="EMBL/GenBank/DDBJ databases">
        <title>Fusarium solani species complex genomes reveal bases of compartmentalisation and animal pathogenesis.</title>
        <authorList>
            <person name="Tsai I.J."/>
        </authorList>
    </citation>
    <scope>NUCLEOTIDE SEQUENCE</scope>
    <source>
        <strain evidence="1">Fu6.1</strain>
    </source>
</reference>
<organism evidence="1 2">
    <name type="scientific">Fusarium keratoplasticum</name>
    <dbReference type="NCBI Taxonomy" id="1328300"/>
    <lineage>
        <taxon>Eukaryota</taxon>
        <taxon>Fungi</taxon>
        <taxon>Dikarya</taxon>
        <taxon>Ascomycota</taxon>
        <taxon>Pezizomycotina</taxon>
        <taxon>Sordariomycetes</taxon>
        <taxon>Hypocreomycetidae</taxon>
        <taxon>Hypocreales</taxon>
        <taxon>Nectriaceae</taxon>
        <taxon>Fusarium</taxon>
        <taxon>Fusarium solani species complex</taxon>
    </lineage>
</organism>